<feature type="transmembrane region" description="Helical" evidence="1">
    <location>
        <begin position="40"/>
        <end position="62"/>
    </location>
</feature>
<feature type="transmembrane region" description="Helical" evidence="1">
    <location>
        <begin position="230"/>
        <end position="250"/>
    </location>
</feature>
<name>A0AAW8U129_9ENTE</name>
<evidence type="ECO:0000256" key="1">
    <source>
        <dbReference type="SAM" id="Phobius"/>
    </source>
</evidence>
<feature type="transmembrane region" description="Helical" evidence="1">
    <location>
        <begin position="130"/>
        <end position="162"/>
    </location>
</feature>
<keyword evidence="1" id="KW-0472">Membrane</keyword>
<evidence type="ECO:0000313" key="2">
    <source>
        <dbReference type="EMBL" id="MDT2833253.1"/>
    </source>
</evidence>
<sequence length="253" mass="29419">MEKNKFQRISLDSFHLKIIAIVAMFINHLGASFQLSHSYPLLFCFTEIIGKITFPVMAFLLVEGFHYTHNVKKYASRLAIFWLISIYPFHWLHYPLKSLITPDELVNNIFFTLLMGLLLIWSYSKTTNNIMRIAIVVFFSLATILSDLNVIGPLIIFAFYIIKDKKKKVIIPMITMTSFIMLIYIILYFVYPASIPNIGILLTGFGPLINIPLLLSYNGKRGKNNAYIKWGFYWFYPVHLTLLAILRYLILGW</sequence>
<comment type="caution">
    <text evidence="2">The sequence shown here is derived from an EMBL/GenBank/DDBJ whole genome shotgun (WGS) entry which is preliminary data.</text>
</comment>
<dbReference type="InterPro" id="IPR008875">
    <property type="entry name" value="TraX"/>
</dbReference>
<feature type="transmembrane region" description="Helical" evidence="1">
    <location>
        <begin position="169"/>
        <end position="191"/>
    </location>
</feature>
<dbReference type="Pfam" id="PF05857">
    <property type="entry name" value="TraX"/>
    <property type="match status" value="1"/>
</dbReference>
<keyword evidence="1" id="KW-0812">Transmembrane</keyword>
<feature type="transmembrane region" description="Helical" evidence="1">
    <location>
        <begin position="197"/>
        <end position="218"/>
    </location>
</feature>
<dbReference type="RefSeq" id="WP_311876090.1">
    <property type="nucleotide sequence ID" value="NZ_JARQBZ010000006.1"/>
</dbReference>
<reference evidence="2" key="1">
    <citation type="submission" date="2023-03" db="EMBL/GenBank/DDBJ databases">
        <authorList>
            <person name="Shen W."/>
            <person name="Cai J."/>
        </authorList>
    </citation>
    <scope>NUCLEOTIDE SEQUENCE</scope>
    <source>
        <strain evidence="2">P96-3</strain>
    </source>
</reference>
<proteinExistence type="predicted"/>
<gene>
    <name evidence="2" type="ORF">P7H70_04245</name>
</gene>
<feature type="transmembrane region" description="Helical" evidence="1">
    <location>
        <begin position="74"/>
        <end position="93"/>
    </location>
</feature>
<dbReference type="Proteomes" id="UP001268577">
    <property type="component" value="Unassembled WGS sequence"/>
</dbReference>
<organism evidence="2 3">
    <name type="scientific">Vagococcus carniphilus</name>
    <dbReference type="NCBI Taxonomy" id="218144"/>
    <lineage>
        <taxon>Bacteria</taxon>
        <taxon>Bacillati</taxon>
        <taxon>Bacillota</taxon>
        <taxon>Bacilli</taxon>
        <taxon>Lactobacillales</taxon>
        <taxon>Enterococcaceae</taxon>
        <taxon>Vagococcus</taxon>
    </lineage>
</organism>
<feature type="transmembrane region" description="Helical" evidence="1">
    <location>
        <begin position="105"/>
        <end position="124"/>
    </location>
</feature>
<keyword evidence="1" id="KW-1133">Transmembrane helix</keyword>
<dbReference type="AlphaFoldDB" id="A0AAW8U129"/>
<protein>
    <submittedName>
        <fullName evidence="2">TraX family protein</fullName>
    </submittedName>
</protein>
<evidence type="ECO:0000313" key="3">
    <source>
        <dbReference type="Proteomes" id="UP001268577"/>
    </source>
</evidence>
<feature type="transmembrane region" description="Helical" evidence="1">
    <location>
        <begin position="14"/>
        <end position="33"/>
    </location>
</feature>
<dbReference type="EMBL" id="JARQBZ010000006">
    <property type="protein sequence ID" value="MDT2833253.1"/>
    <property type="molecule type" value="Genomic_DNA"/>
</dbReference>
<accession>A0AAW8U129</accession>